<name>A0A1M5PNB8_BUTFI</name>
<dbReference type="EMBL" id="FQXK01000003">
    <property type="protein sequence ID" value="SHH03206.1"/>
    <property type="molecule type" value="Genomic_DNA"/>
</dbReference>
<evidence type="ECO:0000256" key="1">
    <source>
        <dbReference type="ARBA" id="ARBA00005564"/>
    </source>
</evidence>
<proteinExistence type="inferred from homology"/>
<evidence type="ECO:0000256" key="2">
    <source>
        <dbReference type="SAM" id="MobiDB-lite"/>
    </source>
</evidence>
<reference evidence="4" key="1">
    <citation type="submission" date="2016-11" db="EMBL/GenBank/DDBJ databases">
        <authorList>
            <person name="Varghese N."/>
            <person name="Submissions S."/>
        </authorList>
    </citation>
    <scope>NUCLEOTIDE SEQUENCE [LARGE SCALE GENOMIC DNA]</scope>
    <source>
        <strain evidence="4">DSM 3071</strain>
    </source>
</reference>
<dbReference type="GO" id="GO:0005829">
    <property type="term" value="C:cytosol"/>
    <property type="evidence" value="ECO:0007669"/>
    <property type="project" value="TreeGrafter"/>
</dbReference>
<sequence>MTETITNEEVNVAASDESAKPVEKPWAEETASEDKYVAYVSSYTNGTGDKFGIRVYDVDIKNGRMTEKSKIKITNSSYVTESKNKKHLYSITDFGVEAYDIKKDGTLSLINEASINGMRGCYLSTDYEDKFLFCAGYHDGKITVLRLNEDGSIGEITEEIYQKGLGSAAGRNHRPHVQCVRMTKDNKFLCACDLGMDRINVYKLNHETGRLENADVIHCDQESAPRHIKFSENGEFIYVLTEQKNSIDVYHYRVDDHDIPDFERIQSMSTIDEPDVQGIASSALMFSLDYNYLVSSNLGENFVDIYRADKRTGKLKKILGLPISGEYPKDAALFPDNKHLVSLNHESNTMTFFTVNMAKGIIVMNGPEVSVDQPNCIVFHKLEG</sequence>
<dbReference type="InterPro" id="IPR015943">
    <property type="entry name" value="WD40/YVTN_repeat-like_dom_sf"/>
</dbReference>
<protein>
    <submittedName>
        <fullName evidence="3">6-phosphogluconolactonase</fullName>
    </submittedName>
</protein>
<dbReference type="InterPro" id="IPR019405">
    <property type="entry name" value="Lactonase_7-beta_prop"/>
</dbReference>
<dbReference type="AlphaFoldDB" id="A0A1M5PNB8"/>
<dbReference type="Proteomes" id="UP000184278">
    <property type="component" value="Unassembled WGS sequence"/>
</dbReference>
<dbReference type="PANTHER" id="PTHR30344">
    <property type="entry name" value="6-PHOSPHOGLUCONOLACTONASE-RELATED"/>
    <property type="match status" value="1"/>
</dbReference>
<evidence type="ECO:0000313" key="4">
    <source>
        <dbReference type="Proteomes" id="UP000184278"/>
    </source>
</evidence>
<gene>
    <name evidence="3" type="ORF">SAMN02745229_00043</name>
</gene>
<dbReference type="RefSeq" id="WP_081373600.1">
    <property type="nucleotide sequence ID" value="NZ_FQXK01000003.1"/>
</dbReference>
<dbReference type="Pfam" id="PF10282">
    <property type="entry name" value="Lactonase"/>
    <property type="match status" value="1"/>
</dbReference>
<dbReference type="Gene3D" id="2.130.10.10">
    <property type="entry name" value="YVTN repeat-like/Quinoprotein amine dehydrogenase"/>
    <property type="match status" value="1"/>
</dbReference>
<dbReference type="PANTHER" id="PTHR30344:SF1">
    <property type="entry name" value="6-PHOSPHOGLUCONOLACTONASE"/>
    <property type="match status" value="1"/>
</dbReference>
<accession>A0A1M5PNB8</accession>
<organism evidence="3 4">
    <name type="scientific">Butyrivibrio fibrisolvens DSM 3071</name>
    <dbReference type="NCBI Taxonomy" id="1121131"/>
    <lineage>
        <taxon>Bacteria</taxon>
        <taxon>Bacillati</taxon>
        <taxon>Bacillota</taxon>
        <taxon>Clostridia</taxon>
        <taxon>Lachnospirales</taxon>
        <taxon>Lachnospiraceae</taxon>
        <taxon>Butyrivibrio</taxon>
    </lineage>
</organism>
<dbReference type="InterPro" id="IPR011048">
    <property type="entry name" value="Haem_d1_sf"/>
</dbReference>
<dbReference type="GO" id="GO:0017057">
    <property type="term" value="F:6-phosphogluconolactonase activity"/>
    <property type="evidence" value="ECO:0007669"/>
    <property type="project" value="TreeGrafter"/>
</dbReference>
<dbReference type="InterPro" id="IPR050282">
    <property type="entry name" value="Cycloisomerase_2"/>
</dbReference>
<evidence type="ECO:0000313" key="3">
    <source>
        <dbReference type="EMBL" id="SHH03206.1"/>
    </source>
</evidence>
<dbReference type="STRING" id="1121131.SAMN02745229_00043"/>
<feature type="region of interest" description="Disordered" evidence="2">
    <location>
        <begin position="1"/>
        <end position="27"/>
    </location>
</feature>
<feature type="compositionally biased region" description="Basic and acidic residues" evidence="2">
    <location>
        <begin position="17"/>
        <end position="27"/>
    </location>
</feature>
<dbReference type="OrthoDB" id="9790815at2"/>
<dbReference type="SUPFAM" id="SSF51004">
    <property type="entry name" value="C-terminal (heme d1) domain of cytochrome cd1-nitrite reductase"/>
    <property type="match status" value="1"/>
</dbReference>
<dbReference type="GeneID" id="89509219"/>
<comment type="similarity">
    <text evidence="1">Belongs to the cycloisomerase 2 family.</text>
</comment>
<keyword evidence="4" id="KW-1185">Reference proteome</keyword>